<sequence>MIEIWKKANGYSNYEVSNLGRLKTFNWKGSKKEAILKPALDKSGYLRTILKNDNGVSKTIKVHRIVLSTFNPTLELLEVNHINGIKNDNRIDNLEWCTRKENIQHCIDNNLQYVLKGEEIGNSKLTEKDVTYIRNNFKPRIITRTYLAKKFNVTEATIKDILQKRTWKHLI</sequence>
<dbReference type="Pfam" id="PF07463">
    <property type="entry name" value="NUMOD4"/>
    <property type="match status" value="1"/>
</dbReference>
<dbReference type="SUPFAM" id="SSF54060">
    <property type="entry name" value="His-Me finger endonucleases"/>
    <property type="match status" value="1"/>
</dbReference>
<dbReference type="InterPro" id="IPR010902">
    <property type="entry name" value="NUMOD4"/>
</dbReference>
<name>A0A6J7WJ01_9CAUD</name>
<dbReference type="SMART" id="SM00507">
    <property type="entry name" value="HNHc"/>
    <property type="match status" value="1"/>
</dbReference>
<evidence type="ECO:0000313" key="2">
    <source>
        <dbReference type="EMBL" id="CAB5217971.1"/>
    </source>
</evidence>
<protein>
    <submittedName>
        <fullName evidence="2">HNHc domain containing protein</fullName>
    </submittedName>
</protein>
<evidence type="ECO:0000259" key="1">
    <source>
        <dbReference type="SMART" id="SM00507"/>
    </source>
</evidence>
<dbReference type="InterPro" id="IPR044925">
    <property type="entry name" value="His-Me_finger_sf"/>
</dbReference>
<proteinExistence type="predicted"/>
<feature type="domain" description="HNH nuclease" evidence="1">
    <location>
        <begin position="56"/>
        <end position="103"/>
    </location>
</feature>
<gene>
    <name evidence="2" type="ORF">UFOVP207_49</name>
</gene>
<dbReference type="InterPro" id="IPR003615">
    <property type="entry name" value="HNH_nuc"/>
</dbReference>
<reference evidence="2" key="1">
    <citation type="submission" date="2020-05" db="EMBL/GenBank/DDBJ databases">
        <authorList>
            <person name="Chiriac C."/>
            <person name="Salcher M."/>
            <person name="Ghai R."/>
            <person name="Kavagutti S V."/>
        </authorList>
    </citation>
    <scope>NUCLEOTIDE SEQUENCE</scope>
</reference>
<dbReference type="GO" id="GO:0016788">
    <property type="term" value="F:hydrolase activity, acting on ester bonds"/>
    <property type="evidence" value="ECO:0007669"/>
    <property type="project" value="InterPro"/>
</dbReference>
<dbReference type="EMBL" id="LR798256">
    <property type="protein sequence ID" value="CAB5217971.1"/>
    <property type="molecule type" value="Genomic_DNA"/>
</dbReference>
<organism evidence="2">
    <name type="scientific">uncultured Caudovirales phage</name>
    <dbReference type="NCBI Taxonomy" id="2100421"/>
    <lineage>
        <taxon>Viruses</taxon>
        <taxon>Duplodnaviria</taxon>
        <taxon>Heunggongvirae</taxon>
        <taxon>Uroviricota</taxon>
        <taxon>Caudoviricetes</taxon>
        <taxon>Peduoviridae</taxon>
        <taxon>Maltschvirus</taxon>
        <taxon>Maltschvirus maltsch</taxon>
    </lineage>
</organism>
<dbReference type="Gene3D" id="3.90.75.20">
    <property type="match status" value="1"/>
</dbReference>
<dbReference type="Pfam" id="PF13392">
    <property type="entry name" value="HNH_3"/>
    <property type="match status" value="1"/>
</dbReference>
<accession>A0A6J7WJ01</accession>